<evidence type="ECO:0000313" key="3">
    <source>
        <dbReference type="Proteomes" id="UP000838412"/>
    </source>
</evidence>
<dbReference type="EMBL" id="OV696693">
    <property type="protein sequence ID" value="CAH1272765.1"/>
    <property type="molecule type" value="Genomic_DNA"/>
</dbReference>
<organism evidence="2 3">
    <name type="scientific">Branchiostoma lanceolatum</name>
    <name type="common">Common lancelet</name>
    <name type="synonym">Amphioxus lanceolatum</name>
    <dbReference type="NCBI Taxonomy" id="7740"/>
    <lineage>
        <taxon>Eukaryota</taxon>
        <taxon>Metazoa</taxon>
        <taxon>Chordata</taxon>
        <taxon>Cephalochordata</taxon>
        <taxon>Leptocardii</taxon>
        <taxon>Amphioxiformes</taxon>
        <taxon>Branchiostomatidae</taxon>
        <taxon>Branchiostoma</taxon>
    </lineage>
</organism>
<accession>A0A8K0AE36</accession>
<evidence type="ECO:0000313" key="2">
    <source>
        <dbReference type="EMBL" id="CAH1272765.1"/>
    </source>
</evidence>
<keyword evidence="3" id="KW-1185">Reference proteome</keyword>
<dbReference type="Proteomes" id="UP000838412">
    <property type="component" value="Chromosome 8"/>
</dbReference>
<proteinExistence type="predicted"/>
<keyword evidence="1" id="KW-0732">Signal</keyword>
<dbReference type="AlphaFoldDB" id="A0A8K0AE36"/>
<name>A0A8K0AE36_BRALA</name>
<feature type="chain" id="PRO_5035427505" evidence="1">
    <location>
        <begin position="16"/>
        <end position="138"/>
    </location>
</feature>
<reference evidence="2" key="1">
    <citation type="submission" date="2022-01" db="EMBL/GenBank/DDBJ databases">
        <authorList>
            <person name="Braso-Vives M."/>
        </authorList>
    </citation>
    <scope>NUCLEOTIDE SEQUENCE</scope>
</reference>
<protein>
    <submittedName>
        <fullName evidence="2">Hypp4932 protein</fullName>
    </submittedName>
</protein>
<feature type="signal peptide" evidence="1">
    <location>
        <begin position="1"/>
        <end position="15"/>
    </location>
</feature>
<evidence type="ECO:0000256" key="1">
    <source>
        <dbReference type="SAM" id="SignalP"/>
    </source>
</evidence>
<sequence>MKLFLLLLAVAYANAAAGRMNTVTMKLFLLLLAVAYANACCGGKLFFFKKHCRWEALPQSLPNFGKTFVHSWPCPFQQYPVESFAYKSSELRLMPLLKILDKSELRLMSLLKILDRSELRLMPLLKILDKSELRLMPL</sequence>
<gene>
    <name evidence="2" type="primary">Hypp4932</name>
    <name evidence="2" type="ORF">BLAG_LOCUS24324</name>
</gene>